<dbReference type="EMBL" id="JARJCW010000034">
    <property type="protein sequence ID" value="KAJ7208325.1"/>
    <property type="molecule type" value="Genomic_DNA"/>
</dbReference>
<sequence length="91" mass="10488">LAQIDAEILRFRTYAEGHVAALEEQRRAISARLETVVYPVLSLPNEITSRIFLECLPHYGRVRPSPHSPPLLLTQICRHWRNIALSMGELW</sequence>
<protein>
    <recommendedName>
        <fullName evidence="3">F-box domain-containing protein</fullName>
    </recommendedName>
</protein>
<dbReference type="Gene3D" id="1.20.1280.50">
    <property type="match status" value="1"/>
</dbReference>
<evidence type="ECO:0000313" key="1">
    <source>
        <dbReference type="EMBL" id="KAJ7208325.1"/>
    </source>
</evidence>
<reference evidence="1" key="1">
    <citation type="submission" date="2023-03" db="EMBL/GenBank/DDBJ databases">
        <title>Massive genome expansion in bonnet fungi (Mycena s.s.) driven by repeated elements and novel gene families across ecological guilds.</title>
        <authorList>
            <consortium name="Lawrence Berkeley National Laboratory"/>
            <person name="Harder C.B."/>
            <person name="Miyauchi S."/>
            <person name="Viragh M."/>
            <person name="Kuo A."/>
            <person name="Thoen E."/>
            <person name="Andreopoulos B."/>
            <person name="Lu D."/>
            <person name="Skrede I."/>
            <person name="Drula E."/>
            <person name="Henrissat B."/>
            <person name="Morin E."/>
            <person name="Kohler A."/>
            <person name="Barry K."/>
            <person name="LaButti K."/>
            <person name="Morin E."/>
            <person name="Salamov A."/>
            <person name="Lipzen A."/>
            <person name="Mereny Z."/>
            <person name="Hegedus B."/>
            <person name="Baldrian P."/>
            <person name="Stursova M."/>
            <person name="Weitz H."/>
            <person name="Taylor A."/>
            <person name="Grigoriev I.V."/>
            <person name="Nagy L.G."/>
            <person name="Martin F."/>
            <person name="Kauserud H."/>
        </authorList>
    </citation>
    <scope>NUCLEOTIDE SEQUENCE</scope>
    <source>
        <strain evidence="1">9144</strain>
    </source>
</reference>
<dbReference type="Proteomes" id="UP001219525">
    <property type="component" value="Unassembled WGS sequence"/>
</dbReference>
<proteinExistence type="predicted"/>
<feature type="non-terminal residue" evidence="1">
    <location>
        <position position="91"/>
    </location>
</feature>
<keyword evidence="2" id="KW-1185">Reference proteome</keyword>
<gene>
    <name evidence="1" type="ORF">GGX14DRAFT_321498</name>
</gene>
<evidence type="ECO:0000313" key="2">
    <source>
        <dbReference type="Proteomes" id="UP001219525"/>
    </source>
</evidence>
<name>A0AAD6YE44_9AGAR</name>
<feature type="non-terminal residue" evidence="1">
    <location>
        <position position="1"/>
    </location>
</feature>
<evidence type="ECO:0008006" key="3">
    <source>
        <dbReference type="Google" id="ProtNLM"/>
    </source>
</evidence>
<accession>A0AAD6YE44</accession>
<organism evidence="1 2">
    <name type="scientific">Mycena pura</name>
    <dbReference type="NCBI Taxonomy" id="153505"/>
    <lineage>
        <taxon>Eukaryota</taxon>
        <taxon>Fungi</taxon>
        <taxon>Dikarya</taxon>
        <taxon>Basidiomycota</taxon>
        <taxon>Agaricomycotina</taxon>
        <taxon>Agaricomycetes</taxon>
        <taxon>Agaricomycetidae</taxon>
        <taxon>Agaricales</taxon>
        <taxon>Marasmiineae</taxon>
        <taxon>Mycenaceae</taxon>
        <taxon>Mycena</taxon>
    </lineage>
</organism>
<dbReference type="AlphaFoldDB" id="A0AAD6YE44"/>
<comment type="caution">
    <text evidence="1">The sequence shown here is derived from an EMBL/GenBank/DDBJ whole genome shotgun (WGS) entry which is preliminary data.</text>
</comment>